<dbReference type="InterPro" id="IPR036116">
    <property type="entry name" value="FN3_sf"/>
</dbReference>
<dbReference type="InterPro" id="IPR036179">
    <property type="entry name" value="Ig-like_dom_sf"/>
</dbReference>
<gene>
    <name evidence="8" type="ORF">G5714_017582</name>
</gene>
<evidence type="ECO:0000313" key="9">
    <source>
        <dbReference type="Proteomes" id="UP000579812"/>
    </source>
</evidence>
<keyword evidence="2" id="KW-1015">Disulfide bond</keyword>
<dbReference type="SUPFAM" id="SSF49265">
    <property type="entry name" value="Fibronectin type III"/>
    <property type="match status" value="1"/>
</dbReference>
<dbReference type="InterPro" id="IPR013783">
    <property type="entry name" value="Ig-like_fold"/>
</dbReference>
<feature type="transmembrane region" description="Helical" evidence="6">
    <location>
        <begin position="41"/>
        <end position="62"/>
    </location>
</feature>
<proteinExistence type="predicted"/>
<accession>A0A7J6C1R7</accession>
<evidence type="ECO:0000256" key="6">
    <source>
        <dbReference type="SAM" id="Phobius"/>
    </source>
</evidence>
<evidence type="ECO:0000313" key="8">
    <source>
        <dbReference type="EMBL" id="KAF4101150.1"/>
    </source>
</evidence>
<feature type="region of interest" description="Disordered" evidence="5">
    <location>
        <begin position="337"/>
        <end position="384"/>
    </location>
</feature>
<dbReference type="EMBL" id="JAAMOB010000018">
    <property type="protein sequence ID" value="KAF4101150.1"/>
    <property type="molecule type" value="Genomic_DNA"/>
</dbReference>
<feature type="domain" description="Immunoglobulin-like beta-sandwich" evidence="7">
    <location>
        <begin position="71"/>
        <end position="130"/>
    </location>
</feature>
<organism evidence="8 9">
    <name type="scientific">Onychostoma macrolepis</name>
    <dbReference type="NCBI Taxonomy" id="369639"/>
    <lineage>
        <taxon>Eukaryota</taxon>
        <taxon>Metazoa</taxon>
        <taxon>Chordata</taxon>
        <taxon>Craniata</taxon>
        <taxon>Vertebrata</taxon>
        <taxon>Euteleostomi</taxon>
        <taxon>Actinopterygii</taxon>
        <taxon>Neopterygii</taxon>
        <taxon>Teleostei</taxon>
        <taxon>Ostariophysi</taxon>
        <taxon>Cypriniformes</taxon>
        <taxon>Cyprinidae</taxon>
        <taxon>Acrossocheilinae</taxon>
        <taxon>Onychostoma</taxon>
    </lineage>
</organism>
<keyword evidence="6" id="KW-0812">Transmembrane</keyword>
<dbReference type="PANTHER" id="PTHR48485:SF3">
    <property type="entry name" value="INTERLEUKIN-12 SUBUNIT BETA"/>
    <property type="match status" value="1"/>
</dbReference>
<dbReference type="Proteomes" id="UP000579812">
    <property type="component" value="Unassembled WGS sequence"/>
</dbReference>
<evidence type="ECO:0000259" key="7">
    <source>
        <dbReference type="Pfam" id="PF00047"/>
    </source>
</evidence>
<dbReference type="Pfam" id="PF00047">
    <property type="entry name" value="ig"/>
    <property type="match status" value="1"/>
</dbReference>
<evidence type="ECO:0000256" key="3">
    <source>
        <dbReference type="ARBA" id="ARBA00023180"/>
    </source>
</evidence>
<dbReference type="AlphaFoldDB" id="A0A7J6C1R7"/>
<dbReference type="SUPFAM" id="SSF48726">
    <property type="entry name" value="Immunoglobulin"/>
    <property type="match status" value="1"/>
</dbReference>
<dbReference type="OrthoDB" id="9945899at2759"/>
<dbReference type="PANTHER" id="PTHR48485">
    <property type="entry name" value="INTERLEUKIN-12 SUBUNIT BETA-RELATED"/>
    <property type="match status" value="1"/>
</dbReference>
<reference evidence="8 9" key="1">
    <citation type="submission" date="2020-04" db="EMBL/GenBank/DDBJ databases">
        <title>Chromosome-level genome assembly of a cyprinid fish Onychostoma macrolepis by integration of Nanopore Sequencing, Bionano and Hi-C technology.</title>
        <authorList>
            <person name="Wang D."/>
        </authorList>
    </citation>
    <scope>NUCLEOTIDE SEQUENCE [LARGE SCALE GENOMIC DNA]</scope>
    <source>
        <strain evidence="8">SWU-2019</strain>
        <tissue evidence="8">Muscle</tissue>
    </source>
</reference>
<evidence type="ECO:0000256" key="5">
    <source>
        <dbReference type="SAM" id="MobiDB-lite"/>
    </source>
</evidence>
<feature type="compositionally biased region" description="Basic residues" evidence="5">
    <location>
        <begin position="346"/>
        <end position="376"/>
    </location>
</feature>
<keyword evidence="1" id="KW-0732">Signal</keyword>
<comment type="caution">
    <text evidence="8">The sequence shown here is derived from an EMBL/GenBank/DDBJ whole genome shotgun (WGS) entry which is preliminary data.</text>
</comment>
<evidence type="ECO:0000256" key="2">
    <source>
        <dbReference type="ARBA" id="ARBA00023157"/>
    </source>
</evidence>
<evidence type="ECO:0000256" key="1">
    <source>
        <dbReference type="ARBA" id="ARBA00022729"/>
    </source>
</evidence>
<keyword evidence="6" id="KW-0472">Membrane</keyword>
<keyword evidence="9" id="KW-1185">Reference proteome</keyword>
<dbReference type="InterPro" id="IPR050676">
    <property type="entry name" value="IL-12"/>
</dbReference>
<dbReference type="InterPro" id="IPR013151">
    <property type="entry name" value="Immunoglobulin_dom"/>
</dbReference>
<keyword evidence="3" id="KW-0325">Glycoprotein</keyword>
<keyword evidence="6" id="KW-1133">Transmembrane helix</keyword>
<dbReference type="Gene3D" id="2.60.40.10">
    <property type="entry name" value="Immunoglobulins"/>
    <property type="match status" value="2"/>
</dbReference>
<name>A0A7J6C1R7_9TELE</name>
<protein>
    <recommendedName>
        <fullName evidence="7">Immunoglobulin-like beta-sandwich domain-containing protein</fullName>
    </recommendedName>
</protein>
<keyword evidence="4" id="KW-0393">Immunoglobulin domain</keyword>
<evidence type="ECO:0000256" key="4">
    <source>
        <dbReference type="ARBA" id="ARBA00023319"/>
    </source>
</evidence>
<sequence length="384" mass="44818">MYGIKARTDPMRGREDATRRVQSHLRFFCAEFDATAAKMVWLMRFIFLFCLSVTRMSALNFFPEKFVIAERHASVTLTCRTDKDIITWRREDASSIENISQSEYEILSGRDLTVIDLEEDLTGNYTCWSDTGLEDYTYLLLDKSKEATAFHINCTAETFSCTEKIKCAWTSNEFSDKFAFRLRNTRDNGDWVSQPVDGVFFLPHSTNSYSEESERLLVTAEAASACCYMKTDYSFFLRDIIKPANPNISFCSIKNEESDNQIIELEVEPPSTWPQPHSFFPLKHEIEYEIRDNGELKTKEWEVGSKIKVQGSITKLRVRCRDLLLLSQWSEWSDWKNVTNGEKGGRTKGQRKKQRNKKKHTRKNKIHKKTKQKNKNKNQNWAYV</sequence>